<reference evidence="1" key="1">
    <citation type="submission" date="2020-05" db="UniProtKB">
        <authorList>
            <consortium name="EnsemblMetazoa"/>
        </authorList>
    </citation>
    <scope>IDENTIFICATION</scope>
    <source>
        <strain evidence="1">TTRI</strain>
    </source>
</reference>
<organism evidence="1 2">
    <name type="scientific">Glossina austeni</name>
    <name type="common">Savannah tsetse fly</name>
    <dbReference type="NCBI Taxonomy" id="7395"/>
    <lineage>
        <taxon>Eukaryota</taxon>
        <taxon>Metazoa</taxon>
        <taxon>Ecdysozoa</taxon>
        <taxon>Arthropoda</taxon>
        <taxon>Hexapoda</taxon>
        <taxon>Insecta</taxon>
        <taxon>Pterygota</taxon>
        <taxon>Neoptera</taxon>
        <taxon>Endopterygota</taxon>
        <taxon>Diptera</taxon>
        <taxon>Brachycera</taxon>
        <taxon>Muscomorpha</taxon>
        <taxon>Hippoboscoidea</taxon>
        <taxon>Glossinidae</taxon>
        <taxon>Glossina</taxon>
    </lineage>
</organism>
<proteinExistence type="predicted"/>
<protein>
    <submittedName>
        <fullName evidence="1">Uncharacterized protein</fullName>
    </submittedName>
</protein>
<dbReference type="Proteomes" id="UP000078200">
    <property type="component" value="Unassembled WGS sequence"/>
</dbReference>
<accession>A0A1A9VLT5</accession>
<dbReference type="VEuPathDB" id="VectorBase:GAUT041108"/>
<keyword evidence="2" id="KW-1185">Reference proteome</keyword>
<sequence>MYPYGGSAPCYGVPATAPPCQGTPPFQGPSPPAYSPDYSPQYIPHYNPHHHHHHHRPNGFMHHVHGHQQYHHHDGLYKEYALHLCLLDIGDNLALCLSAKTAITAPNLIAIVTN</sequence>
<evidence type="ECO:0000313" key="2">
    <source>
        <dbReference type="Proteomes" id="UP000078200"/>
    </source>
</evidence>
<dbReference type="EnsemblMetazoa" id="GAUT041108-RA">
    <property type="protein sequence ID" value="GAUT041108-PA"/>
    <property type="gene ID" value="GAUT041108"/>
</dbReference>
<dbReference type="AlphaFoldDB" id="A0A1A9VLT5"/>
<name>A0A1A9VLT5_GLOAU</name>
<evidence type="ECO:0000313" key="1">
    <source>
        <dbReference type="EnsemblMetazoa" id="GAUT041108-PA"/>
    </source>
</evidence>